<dbReference type="Pfam" id="PF05018">
    <property type="entry name" value="CFA20_dom"/>
    <property type="match status" value="1"/>
</dbReference>
<accession>A0A3B3QST2</accession>
<feature type="region of interest" description="Disordered" evidence="1">
    <location>
        <begin position="331"/>
        <end position="368"/>
    </location>
</feature>
<feature type="compositionally biased region" description="Polar residues" evidence="1">
    <location>
        <begin position="524"/>
        <end position="534"/>
    </location>
</feature>
<name>A0A3B3QST2_9TELE</name>
<dbReference type="Ensembl" id="ENSPKIT00000033035.1">
    <property type="protein sequence ID" value="ENSPKIP00000008944.1"/>
    <property type="gene ID" value="ENSPKIG00000024211.1"/>
</dbReference>
<dbReference type="STRING" id="1676925.ENSPKIP00000008915"/>
<evidence type="ECO:0000259" key="2">
    <source>
        <dbReference type="Pfam" id="PF05018"/>
    </source>
</evidence>
<feature type="region of interest" description="Disordered" evidence="1">
    <location>
        <begin position="515"/>
        <end position="534"/>
    </location>
</feature>
<organism evidence="3 4">
    <name type="scientific">Paramormyrops kingsleyae</name>
    <dbReference type="NCBI Taxonomy" id="1676925"/>
    <lineage>
        <taxon>Eukaryota</taxon>
        <taxon>Metazoa</taxon>
        <taxon>Chordata</taxon>
        <taxon>Craniata</taxon>
        <taxon>Vertebrata</taxon>
        <taxon>Euteleostomi</taxon>
        <taxon>Actinopterygii</taxon>
        <taxon>Neopterygii</taxon>
        <taxon>Teleostei</taxon>
        <taxon>Osteoglossocephala</taxon>
        <taxon>Osteoglossomorpha</taxon>
        <taxon>Osteoglossiformes</taxon>
        <taxon>Mormyridae</taxon>
        <taxon>Paramormyrops</taxon>
    </lineage>
</organism>
<feature type="domain" description="CFA20" evidence="2">
    <location>
        <begin position="1"/>
        <end position="173"/>
    </location>
</feature>
<dbReference type="Ensembl" id="ENSPKIT00000033006.1">
    <property type="protein sequence ID" value="ENSPKIP00000008915.1"/>
    <property type="gene ID" value="ENSPKIG00000024211.1"/>
</dbReference>
<evidence type="ECO:0000313" key="4">
    <source>
        <dbReference type="Proteomes" id="UP000261540"/>
    </source>
</evidence>
<dbReference type="AlphaFoldDB" id="A0A3B3QST2"/>
<sequence length="777" mass="86335">MFKNEYQGGAVVDIFSAQGKDPVAKWKLHGGQSAISKVFDKEMKGFVYILEGSSQANKMQMPKDNKIMLGLSQRFLVLQVYLPLGKDFSTELIVTDLESLKRRLYLSTVHKEFTATPLHARIPLSSLKRSIWSNMCIDLMSLTGEIFKGASFLSLDGITVSATCRLRRVFTMKVQPTDAFSHATPNNCGHNSVDVTPRSFQFPADVQHITQVVNMDMLRVEISSSISSTTESEQKNSPSLASVRGTRSHFVSHIAFGSKVPGPPPATGRKTSASSCPEACSSATRTAVATKINEDWPKKHTDQCEQILNSPQDFTLQQKCPGKAIPSKCLNVDQGPEESADGTSSTVNSAGHQSTGQMKKNSRNYRDDARQDSWSFPFNLKDFDGFDLDPESQVHQRSPGALLSWEGDEKDEMVEPQLTLKEDFNFSSRPRYARRFQGHTSTPEVTVSSPDWRGNWHGADRGPRMEDDFIGSESDEGEASLTILIQKPNFQSCLNDSVSQSLDGDDEWNISRLEESDSQKELIQPSTTMASLSTDSGYKKATLDLAHWTDMVPVRSLSPSGTGQGPNSFGAQKACQQHWPRTSFSRRSLREIPRGAGRMHVERTAEDGRENYSVKNSSEVSMLFSLGMQEEEELHMLASLCRQKVEDSQEGASWPTGLSASQIHNCTVSISSCSDETSTWTPRLHMPANQGHHYQTEIHPLLHSNPREWLGVFSPPIIPPSEHTSGTGNSDHRRDIMKGRAVSMSEADAEDEFLTVLYDPCLNCYFDPESGKYYELV</sequence>
<dbReference type="Proteomes" id="UP000261540">
    <property type="component" value="Unplaced"/>
</dbReference>
<feature type="compositionally biased region" description="Polar residues" evidence="1">
    <location>
        <begin position="341"/>
        <end position="359"/>
    </location>
</feature>
<dbReference type="GeneTree" id="ENSGT00390000005497"/>
<keyword evidence="4" id="KW-1185">Reference proteome</keyword>
<evidence type="ECO:0000256" key="1">
    <source>
        <dbReference type="SAM" id="MobiDB-lite"/>
    </source>
</evidence>
<dbReference type="CTD" id="200844"/>
<dbReference type="PANTHER" id="PTHR12458">
    <property type="entry name" value="ORF PROTEIN"/>
    <property type="match status" value="1"/>
</dbReference>
<dbReference type="KEGG" id="pki:111840531"/>
<dbReference type="InterPro" id="IPR007714">
    <property type="entry name" value="CFA20_dom"/>
</dbReference>
<proteinExistence type="predicted"/>
<protein>
    <recommendedName>
        <fullName evidence="2">CFA20 domain-containing protein</fullName>
    </recommendedName>
</protein>
<reference evidence="3" key="1">
    <citation type="submission" date="2025-05" db="UniProtKB">
        <authorList>
            <consortium name="Ensembl"/>
        </authorList>
    </citation>
    <scope>IDENTIFICATION</scope>
</reference>
<dbReference type="InterPro" id="IPR040441">
    <property type="entry name" value="CFA20/CFAP20DC"/>
</dbReference>
<feature type="region of interest" description="Disordered" evidence="1">
    <location>
        <begin position="255"/>
        <end position="277"/>
    </location>
</feature>
<evidence type="ECO:0000313" key="3">
    <source>
        <dbReference type="Ensembl" id="ENSPKIP00000008944.1"/>
    </source>
</evidence>
<dbReference type="OrthoDB" id="10261083at2759"/>